<dbReference type="EMBL" id="NMUH01003012">
    <property type="protein sequence ID" value="MQM03324.1"/>
    <property type="molecule type" value="Genomic_DNA"/>
</dbReference>
<dbReference type="GO" id="GO:0005741">
    <property type="term" value="C:mitochondrial outer membrane"/>
    <property type="evidence" value="ECO:0007669"/>
    <property type="project" value="UniProtKB-SubCell"/>
</dbReference>
<dbReference type="OrthoDB" id="1724197at2759"/>
<keyword evidence="4" id="KW-0812">Transmembrane</keyword>
<keyword evidence="3" id="KW-1134">Transmembrane beta strand</keyword>
<evidence type="ECO:0000256" key="7">
    <source>
        <dbReference type="ARBA" id="ARBA00024013"/>
    </source>
</evidence>
<dbReference type="FunFam" id="3.10.20.310:FF:000016">
    <property type="entry name" value="Outer membrane OMP85 family protein"/>
    <property type="match status" value="1"/>
</dbReference>
<comment type="similarity">
    <text evidence="2">Belongs to the SAM50/omp85 family.</text>
</comment>
<gene>
    <name evidence="10" type="ORF">Taro_036102</name>
</gene>
<feature type="compositionally biased region" description="Acidic residues" evidence="8">
    <location>
        <begin position="21"/>
        <end position="49"/>
    </location>
</feature>
<evidence type="ECO:0000313" key="11">
    <source>
        <dbReference type="Proteomes" id="UP000652761"/>
    </source>
</evidence>
<dbReference type="GO" id="GO:0009707">
    <property type="term" value="C:chloroplast outer membrane"/>
    <property type="evidence" value="ECO:0007669"/>
    <property type="project" value="UniProtKB-SubCell"/>
</dbReference>
<dbReference type="InterPro" id="IPR039910">
    <property type="entry name" value="D15-like"/>
</dbReference>
<evidence type="ECO:0000259" key="9">
    <source>
        <dbReference type="Pfam" id="PF01103"/>
    </source>
</evidence>
<keyword evidence="6" id="KW-0472">Membrane</keyword>
<dbReference type="Gene3D" id="3.10.20.310">
    <property type="entry name" value="membrane protein fhac"/>
    <property type="match status" value="1"/>
</dbReference>
<evidence type="ECO:0000256" key="2">
    <source>
        <dbReference type="ARBA" id="ARBA00010913"/>
    </source>
</evidence>
<evidence type="ECO:0000256" key="5">
    <source>
        <dbReference type="ARBA" id="ARBA00022805"/>
    </source>
</evidence>
<protein>
    <recommendedName>
        <fullName evidence="9">Bacterial surface antigen (D15) domain-containing protein</fullName>
    </recommendedName>
</protein>
<dbReference type="FunFam" id="2.40.160.50:FF:000005">
    <property type="entry name" value="Outer membrane OMP85 family protein"/>
    <property type="match status" value="1"/>
</dbReference>
<dbReference type="PANTHER" id="PTHR12815:SF18">
    <property type="entry name" value="SORTING AND ASSEMBLY MACHINERY COMPONENT 50 HOMOLOG"/>
    <property type="match status" value="1"/>
</dbReference>
<evidence type="ECO:0000256" key="8">
    <source>
        <dbReference type="SAM" id="MobiDB-lite"/>
    </source>
</evidence>
<dbReference type="PANTHER" id="PTHR12815">
    <property type="entry name" value="SORTING AND ASSEMBLY MACHINERY SAMM50 PROTEIN FAMILY MEMBER"/>
    <property type="match status" value="1"/>
</dbReference>
<dbReference type="Pfam" id="PF01103">
    <property type="entry name" value="Omp85"/>
    <property type="match status" value="1"/>
</dbReference>
<dbReference type="InterPro" id="IPR000184">
    <property type="entry name" value="Bac_surfAg_D15"/>
</dbReference>
<keyword evidence="11" id="KW-1185">Reference proteome</keyword>
<keyword evidence="5" id="KW-0934">Plastid</keyword>
<feature type="region of interest" description="Disordered" evidence="8">
    <location>
        <begin position="1"/>
        <end position="58"/>
    </location>
</feature>
<keyword evidence="5" id="KW-1002">Plastid outer membrane</keyword>
<dbReference type="Gene3D" id="2.40.160.50">
    <property type="entry name" value="membrane protein fhac: a member of the omp85/tpsb transporter family"/>
    <property type="match status" value="1"/>
</dbReference>
<comment type="subcellular location">
    <subcellularLocation>
        <location evidence="1">Mitochondrion outer membrane</location>
        <topology evidence="1">Multi-pass membrane protein</topology>
    </subcellularLocation>
    <subcellularLocation>
        <location evidence="7">Plastid</location>
        <location evidence="7">Chloroplast outer membrane</location>
    </subcellularLocation>
</comment>
<name>A0A843WGT6_COLES</name>
<feature type="non-terminal residue" evidence="10">
    <location>
        <position position="1"/>
    </location>
</feature>
<feature type="compositionally biased region" description="Basic and acidic residues" evidence="8">
    <location>
        <begin position="1"/>
        <end position="17"/>
    </location>
</feature>
<evidence type="ECO:0000256" key="6">
    <source>
        <dbReference type="ARBA" id="ARBA00023136"/>
    </source>
</evidence>
<sequence length="586" mass="64247">MAAPAEDKQEPEREKLATEQNGEEEDGEEVETEEEAEEEEDEEGVEEGEGGGRGAPSDREKMAGILRRLSSHPVSLRVHDVVIKGNTRTRESLIEAEVLEAFRSASTMQEVVQAASVAAARLRRLEVFDSVAITLDSGPPELPGTTNVVIEVVEARNPLTGDVGVFTKPEARSWSLEGSLKRKNLFGYGDIWDATGAYGWDQTTEMSIGLSLPRLKALSTPLTARISLLSQDWLKFSSYSERLLGLSLGLVSSRYHDLAYNLTWRTLTDPSRMSSHSIRRQLGHSLLSSFKYTFKIDQRDSHLRPTRGYAFVSSTQIGGLGDSRFLRFVRQEFDLRGAVPLGFYNTALNLGFAVGALLPWGRGFMNLPTPVSERFYIGGQSSPVCTLGGPSALSGFRLRGLGPTDVRRLLPSKSEDNSNSVPGRDVLGGDLAVTAFADLSFDLPLKLFREAGIHGHAFVCAGNLSKLSENEIRNLSFYNFMHSIRGSAGFGIIIPTKLFRVEINYCHILKQSQHDHGKTGIQFSFSTPFEFNDGGRFHDGLGKTRVQVATCVGLLTIGPVSGRADCVSAREESREAALPRTADILM</sequence>
<comment type="caution">
    <text evidence="10">The sequence shown here is derived from an EMBL/GenBank/DDBJ whole genome shotgun (WGS) entry which is preliminary data.</text>
</comment>
<evidence type="ECO:0000313" key="10">
    <source>
        <dbReference type="EMBL" id="MQM03324.1"/>
    </source>
</evidence>
<proteinExistence type="inferred from homology"/>
<organism evidence="10 11">
    <name type="scientific">Colocasia esculenta</name>
    <name type="common">Wild taro</name>
    <name type="synonym">Arum esculentum</name>
    <dbReference type="NCBI Taxonomy" id="4460"/>
    <lineage>
        <taxon>Eukaryota</taxon>
        <taxon>Viridiplantae</taxon>
        <taxon>Streptophyta</taxon>
        <taxon>Embryophyta</taxon>
        <taxon>Tracheophyta</taxon>
        <taxon>Spermatophyta</taxon>
        <taxon>Magnoliopsida</taxon>
        <taxon>Liliopsida</taxon>
        <taxon>Araceae</taxon>
        <taxon>Aroideae</taxon>
        <taxon>Colocasieae</taxon>
        <taxon>Colocasia</taxon>
    </lineage>
</organism>
<evidence type="ECO:0000256" key="1">
    <source>
        <dbReference type="ARBA" id="ARBA00004374"/>
    </source>
</evidence>
<accession>A0A843WGT6</accession>
<evidence type="ECO:0000256" key="3">
    <source>
        <dbReference type="ARBA" id="ARBA00022452"/>
    </source>
</evidence>
<dbReference type="Proteomes" id="UP000652761">
    <property type="component" value="Unassembled WGS sequence"/>
</dbReference>
<dbReference type="AlphaFoldDB" id="A0A843WGT6"/>
<feature type="domain" description="Bacterial surface antigen (D15)" evidence="9">
    <location>
        <begin position="184"/>
        <end position="529"/>
    </location>
</feature>
<reference evidence="10" key="1">
    <citation type="submission" date="2017-07" db="EMBL/GenBank/DDBJ databases">
        <title>Taro Niue Genome Assembly and Annotation.</title>
        <authorList>
            <person name="Atibalentja N."/>
            <person name="Keating K."/>
            <person name="Fields C.J."/>
        </authorList>
    </citation>
    <scope>NUCLEOTIDE SEQUENCE</scope>
    <source>
        <strain evidence="10">Niue_2</strain>
        <tissue evidence="10">Leaf</tissue>
    </source>
</reference>
<evidence type="ECO:0000256" key="4">
    <source>
        <dbReference type="ARBA" id="ARBA00022692"/>
    </source>
</evidence>